<feature type="region of interest" description="Disordered" evidence="1">
    <location>
        <begin position="109"/>
        <end position="151"/>
    </location>
</feature>
<dbReference type="EMBL" id="CP000088">
    <property type="protein sequence ID" value="AAZ54073.1"/>
    <property type="molecule type" value="Genomic_DNA"/>
</dbReference>
<protein>
    <submittedName>
        <fullName evidence="2">Uncharacterized protein</fullName>
    </submittedName>
</protein>
<evidence type="ECO:0000313" key="2">
    <source>
        <dbReference type="EMBL" id="AAZ54073.1"/>
    </source>
</evidence>
<dbReference type="AlphaFoldDB" id="Q47TZ1"/>
<name>Q47TZ1_THEFY</name>
<dbReference type="STRING" id="269800.Tfu_0035"/>
<accession>Q47TZ1</accession>
<dbReference type="HOGENOM" id="CLU_1730546_0_0_11"/>
<sequence>MVATHHPILSAWSSALLLSLSSRHRLPASRSLRDTDHTRIFDPSAVTVSHTEIHTEGTPSMRRTVTAIAVGTLAAGLFSNTAPALAGEEPRPIVMELCTVTQRLITGNVTVPSPAPAPDEPPDLPAPAPEAQHHPLLAAACEGNSVTVTTP</sequence>
<proteinExistence type="predicted"/>
<feature type="compositionally biased region" description="Pro residues" evidence="1">
    <location>
        <begin position="113"/>
        <end position="128"/>
    </location>
</feature>
<reference evidence="2" key="1">
    <citation type="submission" date="2005-07" db="EMBL/GenBank/DDBJ databases">
        <title>Complete sequence of Thermobifida fusca YX.</title>
        <authorList>
            <consortium name="US DOE Joint Genome Institute"/>
            <person name="Copeland A."/>
            <person name="Lucas S."/>
            <person name="Lapidus A."/>
            <person name="Barry K."/>
            <person name="Detter J.C."/>
            <person name="Glavina T."/>
            <person name="Hammon N."/>
            <person name="Israni S."/>
            <person name="Pitluck S."/>
            <person name="Di Bartolo G."/>
            <person name="Chain P."/>
            <person name="Schmutz J."/>
            <person name="Larimer F."/>
            <person name="Land M."/>
            <person name="Lykidis A."/>
            <person name="Richardson P."/>
        </authorList>
    </citation>
    <scope>NUCLEOTIDE SEQUENCE</scope>
    <source>
        <strain evidence="2">YX</strain>
    </source>
</reference>
<evidence type="ECO:0000256" key="1">
    <source>
        <dbReference type="SAM" id="MobiDB-lite"/>
    </source>
</evidence>
<organism evidence="2">
    <name type="scientific">Thermobifida fusca (strain YX)</name>
    <dbReference type="NCBI Taxonomy" id="269800"/>
    <lineage>
        <taxon>Bacteria</taxon>
        <taxon>Bacillati</taxon>
        <taxon>Actinomycetota</taxon>
        <taxon>Actinomycetes</taxon>
        <taxon>Streptosporangiales</taxon>
        <taxon>Nocardiopsidaceae</taxon>
        <taxon>Thermobifida</taxon>
    </lineage>
</organism>
<dbReference type="KEGG" id="tfu:Tfu_0035"/>
<gene>
    <name evidence="2" type="ordered locus">Tfu_0035</name>
</gene>